<keyword evidence="3 7" id="KW-0808">Transferase</keyword>
<dbReference type="EC" id="2.5.1.145" evidence="7"/>
<protein>
    <recommendedName>
        <fullName evidence="7">Phosphatidylglycerol--prolipoprotein diacylglyceryl transferase</fullName>
        <ecNumber evidence="7">2.5.1.145</ecNumber>
    </recommendedName>
</protein>
<feature type="transmembrane region" description="Helical" evidence="7">
    <location>
        <begin position="58"/>
        <end position="80"/>
    </location>
</feature>
<keyword evidence="5 7" id="KW-1133">Transmembrane helix</keyword>
<name>A0ABT8KTN4_9BACT</name>
<comment type="subcellular location">
    <subcellularLocation>
        <location evidence="7">Cell membrane</location>
        <topology evidence="7">Multi-pass membrane protein</topology>
    </subcellularLocation>
</comment>
<organism evidence="8 9">
    <name type="scientific">Splendidivirga corallicola</name>
    <dbReference type="NCBI Taxonomy" id="3051826"/>
    <lineage>
        <taxon>Bacteria</taxon>
        <taxon>Pseudomonadati</taxon>
        <taxon>Bacteroidota</taxon>
        <taxon>Cytophagia</taxon>
        <taxon>Cytophagales</taxon>
        <taxon>Splendidivirgaceae</taxon>
        <taxon>Splendidivirga</taxon>
    </lineage>
</organism>
<dbReference type="HAMAP" id="MF_01147">
    <property type="entry name" value="Lgt"/>
    <property type="match status" value="1"/>
</dbReference>
<feature type="binding site" evidence="7">
    <location>
        <position position="148"/>
    </location>
    <ligand>
        <name>a 1,2-diacyl-sn-glycero-3-phospho-(1'-sn-glycerol)</name>
        <dbReference type="ChEBI" id="CHEBI:64716"/>
    </ligand>
</feature>
<evidence type="ECO:0000256" key="2">
    <source>
        <dbReference type="ARBA" id="ARBA00022475"/>
    </source>
</evidence>
<evidence type="ECO:0000313" key="9">
    <source>
        <dbReference type="Proteomes" id="UP001172082"/>
    </source>
</evidence>
<keyword evidence="6 7" id="KW-0472">Membrane</keyword>
<evidence type="ECO:0000256" key="3">
    <source>
        <dbReference type="ARBA" id="ARBA00022679"/>
    </source>
</evidence>
<comment type="caution">
    <text evidence="8">The sequence shown here is derived from an EMBL/GenBank/DDBJ whole genome shotgun (WGS) entry which is preliminary data.</text>
</comment>
<dbReference type="InterPro" id="IPR001640">
    <property type="entry name" value="Lgt"/>
</dbReference>
<evidence type="ECO:0000256" key="5">
    <source>
        <dbReference type="ARBA" id="ARBA00022989"/>
    </source>
</evidence>
<comment type="pathway">
    <text evidence="7">Protein modification; lipoprotein biosynthesis (diacylglyceryl transfer).</text>
</comment>
<feature type="transmembrane region" description="Helical" evidence="7">
    <location>
        <begin position="132"/>
        <end position="150"/>
    </location>
</feature>
<accession>A0ABT8KTN4</accession>
<evidence type="ECO:0000256" key="4">
    <source>
        <dbReference type="ARBA" id="ARBA00022692"/>
    </source>
</evidence>
<feature type="transmembrane region" description="Helical" evidence="7">
    <location>
        <begin position="206"/>
        <end position="225"/>
    </location>
</feature>
<dbReference type="PANTHER" id="PTHR30589:SF0">
    <property type="entry name" value="PHOSPHATIDYLGLYCEROL--PROLIPOPROTEIN DIACYLGLYCERYL TRANSFERASE"/>
    <property type="match status" value="1"/>
</dbReference>
<feature type="transmembrane region" description="Helical" evidence="7">
    <location>
        <begin position="100"/>
        <end position="120"/>
    </location>
</feature>
<evidence type="ECO:0000256" key="7">
    <source>
        <dbReference type="HAMAP-Rule" id="MF_01147"/>
    </source>
</evidence>
<feature type="transmembrane region" description="Helical" evidence="7">
    <location>
        <begin position="237"/>
        <end position="261"/>
    </location>
</feature>
<evidence type="ECO:0000313" key="8">
    <source>
        <dbReference type="EMBL" id="MDN5204125.1"/>
    </source>
</evidence>
<feature type="transmembrane region" description="Helical" evidence="7">
    <location>
        <begin position="182"/>
        <end position="199"/>
    </location>
</feature>
<keyword evidence="9" id="KW-1185">Reference proteome</keyword>
<keyword evidence="2 7" id="KW-1003">Cell membrane</keyword>
<dbReference type="PROSITE" id="PS01311">
    <property type="entry name" value="LGT"/>
    <property type="match status" value="1"/>
</dbReference>
<dbReference type="EMBL" id="JAUJEA010000010">
    <property type="protein sequence ID" value="MDN5204125.1"/>
    <property type="molecule type" value="Genomic_DNA"/>
</dbReference>
<dbReference type="Pfam" id="PF01790">
    <property type="entry name" value="LGT"/>
    <property type="match status" value="1"/>
</dbReference>
<keyword evidence="4 7" id="KW-0812">Transmembrane</keyword>
<comment type="catalytic activity">
    <reaction evidence="7">
        <text>L-cysteinyl-[prolipoprotein] + a 1,2-diacyl-sn-glycero-3-phospho-(1'-sn-glycerol) = an S-1,2-diacyl-sn-glyceryl-L-cysteinyl-[prolipoprotein] + sn-glycerol 1-phosphate + H(+)</text>
        <dbReference type="Rhea" id="RHEA:56712"/>
        <dbReference type="Rhea" id="RHEA-COMP:14679"/>
        <dbReference type="Rhea" id="RHEA-COMP:14680"/>
        <dbReference type="ChEBI" id="CHEBI:15378"/>
        <dbReference type="ChEBI" id="CHEBI:29950"/>
        <dbReference type="ChEBI" id="CHEBI:57685"/>
        <dbReference type="ChEBI" id="CHEBI:64716"/>
        <dbReference type="ChEBI" id="CHEBI:140658"/>
        <dbReference type="EC" id="2.5.1.145"/>
    </reaction>
</comment>
<dbReference type="Proteomes" id="UP001172082">
    <property type="component" value="Unassembled WGS sequence"/>
</dbReference>
<evidence type="ECO:0000256" key="1">
    <source>
        <dbReference type="ARBA" id="ARBA00007150"/>
    </source>
</evidence>
<feature type="transmembrane region" description="Helical" evidence="7">
    <location>
        <begin position="20"/>
        <end position="38"/>
    </location>
</feature>
<reference evidence="8" key="1">
    <citation type="submission" date="2023-06" db="EMBL/GenBank/DDBJ databases">
        <title>Genomic of Parafulvivirga corallium.</title>
        <authorList>
            <person name="Wang G."/>
        </authorList>
    </citation>
    <scope>NUCLEOTIDE SEQUENCE</scope>
    <source>
        <strain evidence="8">BMA10</strain>
    </source>
</reference>
<dbReference type="RefSeq" id="WP_346754149.1">
    <property type="nucleotide sequence ID" value="NZ_JAUJEA010000010.1"/>
</dbReference>
<dbReference type="PANTHER" id="PTHR30589">
    <property type="entry name" value="PROLIPOPROTEIN DIACYLGLYCERYL TRANSFERASE"/>
    <property type="match status" value="1"/>
</dbReference>
<proteinExistence type="inferred from homology"/>
<comment type="function">
    <text evidence="7">Catalyzes the transfer of the diacylglyceryl group from phosphatidylglycerol to the sulfhydryl group of the N-terminal cysteine of a prolipoprotein, the first step in the formation of mature lipoproteins.</text>
</comment>
<dbReference type="NCBIfam" id="TIGR00544">
    <property type="entry name" value="lgt"/>
    <property type="match status" value="1"/>
</dbReference>
<comment type="similarity">
    <text evidence="1 7">Belongs to the Lgt family.</text>
</comment>
<gene>
    <name evidence="7 8" type="primary">lgt</name>
    <name evidence="8" type="ORF">QQ008_22220</name>
</gene>
<evidence type="ECO:0000256" key="6">
    <source>
        <dbReference type="ARBA" id="ARBA00023136"/>
    </source>
</evidence>
<dbReference type="GO" id="GO:0008961">
    <property type="term" value="F:phosphatidylglycerol-prolipoprotein diacylglyceryl transferase activity"/>
    <property type="evidence" value="ECO:0007669"/>
    <property type="project" value="UniProtKB-EC"/>
</dbReference>
<sequence length="274" mass="31567">MTYIIWNHDGMLFDLGFYALRWYSLLFALGFVICYYLLKRRFIKEQVPLEKLDKITIYSIAGAVIGARLGHCLFYDFEYYSQHLLEIFLPFQFEPTFEFIGYRGLASHGGGIAILIALIICSRKYKMDLLWIFDRLAVVAPIAAASIRFGNFMNSEIIGNPTTVPWAFIFQRVDNIPRHPGQLYEAVVYLIIFGVLYTLNKRQKKGNGFIFGLFMIMVFSARFIIEFFKADQSAFEAGMMINMGQVLSIPFVILGITLMVLKRKEAKADKETEL</sequence>